<accession>A0A8I0T478</accession>
<evidence type="ECO:0000256" key="3">
    <source>
        <dbReference type="ARBA" id="ARBA00022475"/>
    </source>
</evidence>
<evidence type="ECO:0000256" key="6">
    <source>
        <dbReference type="ARBA" id="ARBA00023136"/>
    </source>
</evidence>
<feature type="transmembrane region" description="Helical" evidence="7">
    <location>
        <begin position="124"/>
        <end position="146"/>
    </location>
</feature>
<proteinExistence type="predicted"/>
<keyword evidence="4 7" id="KW-0812">Transmembrane</keyword>
<protein>
    <submittedName>
        <fullName evidence="8">Uncharacterized protein</fullName>
    </submittedName>
</protein>
<keyword evidence="3" id="KW-1003">Cell membrane</keyword>
<dbReference type="Gene3D" id="1.10.1760.20">
    <property type="match status" value="1"/>
</dbReference>
<evidence type="ECO:0000313" key="9">
    <source>
        <dbReference type="Proteomes" id="UP000660708"/>
    </source>
</evidence>
<reference evidence="8 9" key="1">
    <citation type="submission" date="2015-06" db="EMBL/GenBank/DDBJ databases">
        <title>Genome sequence of Pseudoalteromonas peptidolytica.</title>
        <authorList>
            <person name="Xie B.-B."/>
            <person name="Rong J.-C."/>
            <person name="Qin Q.-L."/>
            <person name="Zhang Y.-Z."/>
        </authorList>
    </citation>
    <scope>NUCLEOTIDE SEQUENCE [LARGE SCALE GENOMIC DNA]</scope>
    <source>
        <strain evidence="8 9">F12-50-A1</strain>
    </source>
</reference>
<feature type="transmembrane region" description="Helical" evidence="7">
    <location>
        <begin position="97"/>
        <end position="117"/>
    </location>
</feature>
<evidence type="ECO:0000256" key="1">
    <source>
        <dbReference type="ARBA" id="ARBA00004651"/>
    </source>
</evidence>
<feature type="transmembrane region" description="Helical" evidence="7">
    <location>
        <begin position="57"/>
        <end position="85"/>
    </location>
</feature>
<keyword evidence="2" id="KW-0813">Transport</keyword>
<keyword evidence="9" id="KW-1185">Reference proteome</keyword>
<dbReference type="AlphaFoldDB" id="A0A8I0T478"/>
<dbReference type="Pfam" id="PF01891">
    <property type="entry name" value="CbiM"/>
    <property type="match status" value="1"/>
</dbReference>
<dbReference type="GO" id="GO:0005886">
    <property type="term" value="C:plasma membrane"/>
    <property type="evidence" value="ECO:0007669"/>
    <property type="project" value="UniProtKB-SubCell"/>
</dbReference>
<dbReference type="InterPro" id="IPR002751">
    <property type="entry name" value="CbiM/NikMN"/>
</dbReference>
<dbReference type="EMBL" id="AQHF01000020">
    <property type="protein sequence ID" value="MBE0346037.1"/>
    <property type="molecule type" value="Genomic_DNA"/>
</dbReference>
<feature type="transmembrane region" description="Helical" evidence="7">
    <location>
        <begin position="166"/>
        <end position="189"/>
    </location>
</feature>
<dbReference type="GO" id="GO:0000041">
    <property type="term" value="P:transition metal ion transport"/>
    <property type="evidence" value="ECO:0007669"/>
    <property type="project" value="InterPro"/>
</dbReference>
<gene>
    <name evidence="8" type="ORF">PPEP_a1049</name>
</gene>
<name>A0A8I0T478_9GAMM</name>
<sequence length="207" mass="23750">MTFIAALGLFLFSFNRQEYQQLLLVAARQTGVLSCAVVLTLLWQIKAGILPQLDIHILGVTAVSLILGWRLGALSASLACILHGYFNGFSLPEFGNLWLFTALLPVYISYGLFVLCYHYLPRHFFVYIFVCAFIFAGTVGCLKILLSAMYYYTVDAYTWFELADNYLHFAVIMWFPEAMLNGMAITLLITYRPHWVKTFFDREYLDK</sequence>
<evidence type="ECO:0000256" key="5">
    <source>
        <dbReference type="ARBA" id="ARBA00022989"/>
    </source>
</evidence>
<dbReference type="RefSeq" id="WP_125252425.1">
    <property type="nucleotide sequence ID" value="NZ_AQHF01000020.1"/>
</dbReference>
<comment type="caution">
    <text evidence="8">The sequence shown here is derived from an EMBL/GenBank/DDBJ whole genome shotgun (WGS) entry which is preliminary data.</text>
</comment>
<evidence type="ECO:0000256" key="7">
    <source>
        <dbReference type="SAM" id="Phobius"/>
    </source>
</evidence>
<organism evidence="8 9">
    <name type="scientific">Pseudoalteromonas peptidolytica F12-50-A1</name>
    <dbReference type="NCBI Taxonomy" id="1315280"/>
    <lineage>
        <taxon>Bacteria</taxon>
        <taxon>Pseudomonadati</taxon>
        <taxon>Pseudomonadota</taxon>
        <taxon>Gammaproteobacteria</taxon>
        <taxon>Alteromonadales</taxon>
        <taxon>Pseudoalteromonadaceae</taxon>
        <taxon>Pseudoalteromonas</taxon>
    </lineage>
</organism>
<evidence type="ECO:0000256" key="2">
    <source>
        <dbReference type="ARBA" id="ARBA00022448"/>
    </source>
</evidence>
<evidence type="ECO:0000256" key="4">
    <source>
        <dbReference type="ARBA" id="ARBA00022692"/>
    </source>
</evidence>
<feature type="transmembrane region" description="Helical" evidence="7">
    <location>
        <begin position="26"/>
        <end position="45"/>
    </location>
</feature>
<dbReference type="Proteomes" id="UP000660708">
    <property type="component" value="Unassembled WGS sequence"/>
</dbReference>
<keyword evidence="6 7" id="KW-0472">Membrane</keyword>
<keyword evidence="5 7" id="KW-1133">Transmembrane helix</keyword>
<comment type="subcellular location">
    <subcellularLocation>
        <location evidence="1">Cell membrane</location>
        <topology evidence="1">Multi-pass membrane protein</topology>
    </subcellularLocation>
</comment>
<evidence type="ECO:0000313" key="8">
    <source>
        <dbReference type="EMBL" id="MBE0346037.1"/>
    </source>
</evidence>